<dbReference type="AlphaFoldDB" id="A0A0E9SBU8"/>
<reference evidence="1" key="2">
    <citation type="journal article" date="2015" name="Fish Shellfish Immunol.">
        <title>Early steps in the European eel (Anguilla anguilla)-Vibrio vulnificus interaction in the gills: Role of the RtxA13 toxin.</title>
        <authorList>
            <person name="Callol A."/>
            <person name="Pajuelo D."/>
            <person name="Ebbesson L."/>
            <person name="Teles M."/>
            <person name="MacKenzie S."/>
            <person name="Amaro C."/>
        </authorList>
    </citation>
    <scope>NUCLEOTIDE SEQUENCE</scope>
</reference>
<accession>A0A0E9SBU8</accession>
<evidence type="ECO:0000313" key="1">
    <source>
        <dbReference type="EMBL" id="JAH38717.1"/>
    </source>
</evidence>
<dbReference type="EMBL" id="GBXM01069860">
    <property type="protein sequence ID" value="JAH38717.1"/>
    <property type="molecule type" value="Transcribed_RNA"/>
</dbReference>
<organism evidence="1">
    <name type="scientific">Anguilla anguilla</name>
    <name type="common">European freshwater eel</name>
    <name type="synonym">Muraena anguilla</name>
    <dbReference type="NCBI Taxonomy" id="7936"/>
    <lineage>
        <taxon>Eukaryota</taxon>
        <taxon>Metazoa</taxon>
        <taxon>Chordata</taxon>
        <taxon>Craniata</taxon>
        <taxon>Vertebrata</taxon>
        <taxon>Euteleostomi</taxon>
        <taxon>Actinopterygii</taxon>
        <taxon>Neopterygii</taxon>
        <taxon>Teleostei</taxon>
        <taxon>Anguilliformes</taxon>
        <taxon>Anguillidae</taxon>
        <taxon>Anguilla</taxon>
    </lineage>
</organism>
<sequence length="30" mass="3265">MINRGTPCSCSSDKISNSLHTCLNKRTAIL</sequence>
<reference evidence="1" key="1">
    <citation type="submission" date="2014-11" db="EMBL/GenBank/DDBJ databases">
        <authorList>
            <person name="Amaro Gonzalez C."/>
        </authorList>
    </citation>
    <scope>NUCLEOTIDE SEQUENCE</scope>
</reference>
<protein>
    <submittedName>
        <fullName evidence="1">Uncharacterized protein</fullName>
    </submittedName>
</protein>
<proteinExistence type="predicted"/>
<name>A0A0E9SBU8_ANGAN</name>